<name>A0A804N088_MAIZE</name>
<protein>
    <submittedName>
        <fullName evidence="2">Uncharacterized protein</fullName>
    </submittedName>
</protein>
<dbReference type="InParanoid" id="A0A804N088"/>
<feature type="compositionally biased region" description="Basic residues" evidence="1">
    <location>
        <begin position="66"/>
        <end position="75"/>
    </location>
</feature>
<feature type="region of interest" description="Disordered" evidence="1">
    <location>
        <begin position="66"/>
        <end position="126"/>
    </location>
</feature>
<reference evidence="2" key="3">
    <citation type="submission" date="2021-05" db="UniProtKB">
        <authorList>
            <consortium name="EnsemblPlants"/>
        </authorList>
    </citation>
    <scope>IDENTIFICATION</scope>
    <source>
        <strain evidence="2">cv. B73</strain>
    </source>
</reference>
<dbReference type="Gramene" id="Zm00001eb124870_T001">
    <property type="protein sequence ID" value="Zm00001eb124870_P001"/>
    <property type="gene ID" value="Zm00001eb124870"/>
</dbReference>
<dbReference type="EnsemblPlants" id="Zm00001eb124870_T001">
    <property type="protein sequence ID" value="Zm00001eb124870_P001"/>
    <property type="gene ID" value="Zm00001eb124870"/>
</dbReference>
<reference evidence="2" key="2">
    <citation type="submission" date="2019-07" db="EMBL/GenBank/DDBJ databases">
        <authorList>
            <person name="Seetharam A."/>
            <person name="Woodhouse M."/>
            <person name="Cannon E."/>
        </authorList>
    </citation>
    <scope>NUCLEOTIDE SEQUENCE [LARGE SCALE GENOMIC DNA]</scope>
    <source>
        <strain evidence="2">cv. B73</strain>
    </source>
</reference>
<organism evidence="2 3">
    <name type="scientific">Zea mays</name>
    <name type="common">Maize</name>
    <dbReference type="NCBI Taxonomy" id="4577"/>
    <lineage>
        <taxon>Eukaryota</taxon>
        <taxon>Viridiplantae</taxon>
        <taxon>Streptophyta</taxon>
        <taxon>Embryophyta</taxon>
        <taxon>Tracheophyta</taxon>
        <taxon>Spermatophyta</taxon>
        <taxon>Magnoliopsida</taxon>
        <taxon>Liliopsida</taxon>
        <taxon>Poales</taxon>
        <taxon>Poaceae</taxon>
        <taxon>PACMAD clade</taxon>
        <taxon>Panicoideae</taxon>
        <taxon>Andropogonodae</taxon>
        <taxon>Andropogoneae</taxon>
        <taxon>Tripsacinae</taxon>
        <taxon>Zea</taxon>
    </lineage>
</organism>
<evidence type="ECO:0000313" key="2">
    <source>
        <dbReference type="EnsemblPlants" id="Zm00001eb124870_P001"/>
    </source>
</evidence>
<accession>A0A804N088</accession>
<reference evidence="3" key="1">
    <citation type="submission" date="2015-12" db="EMBL/GenBank/DDBJ databases">
        <title>Update maize B73 reference genome by single molecule sequencing technologies.</title>
        <authorList>
            <consortium name="Maize Genome Sequencing Project"/>
            <person name="Ware D."/>
        </authorList>
    </citation>
    <scope>NUCLEOTIDE SEQUENCE [LARGE SCALE GENOMIC DNA]</scope>
    <source>
        <strain evidence="3">cv. B73</strain>
    </source>
</reference>
<dbReference type="Proteomes" id="UP000007305">
    <property type="component" value="Chromosome 3"/>
</dbReference>
<evidence type="ECO:0000313" key="3">
    <source>
        <dbReference type="Proteomes" id="UP000007305"/>
    </source>
</evidence>
<feature type="compositionally biased region" description="Polar residues" evidence="1">
    <location>
        <begin position="1"/>
        <end position="10"/>
    </location>
</feature>
<dbReference type="AlphaFoldDB" id="A0A804N088"/>
<feature type="region of interest" description="Disordered" evidence="1">
    <location>
        <begin position="1"/>
        <end position="42"/>
    </location>
</feature>
<evidence type="ECO:0000256" key="1">
    <source>
        <dbReference type="SAM" id="MobiDB-lite"/>
    </source>
</evidence>
<proteinExistence type="predicted"/>
<sequence>MVGHSSNFSASDAFGTVRTDTGATPRPSNYEDDPPSPCTRSPWRMRCSGWQATTWRRTRWWPRHPRAIGRRRRTGMPRVRTSTCSSGALARHPYQTSSTEAPDYNDHAATAKSPRKSSSLSRRRGE</sequence>
<keyword evidence="3" id="KW-1185">Reference proteome</keyword>